<evidence type="ECO:0000313" key="2">
    <source>
        <dbReference type="Proteomes" id="UP000789920"/>
    </source>
</evidence>
<feature type="non-terminal residue" evidence="1">
    <location>
        <position position="671"/>
    </location>
</feature>
<organism evidence="1 2">
    <name type="scientific">Racocetra persica</name>
    <dbReference type="NCBI Taxonomy" id="160502"/>
    <lineage>
        <taxon>Eukaryota</taxon>
        <taxon>Fungi</taxon>
        <taxon>Fungi incertae sedis</taxon>
        <taxon>Mucoromycota</taxon>
        <taxon>Glomeromycotina</taxon>
        <taxon>Glomeromycetes</taxon>
        <taxon>Diversisporales</taxon>
        <taxon>Gigasporaceae</taxon>
        <taxon>Racocetra</taxon>
    </lineage>
</organism>
<keyword evidence="2" id="KW-1185">Reference proteome</keyword>
<proteinExistence type="predicted"/>
<accession>A0ACA9N3L6</accession>
<protein>
    <submittedName>
        <fullName evidence="1">33134_t:CDS:1</fullName>
    </submittedName>
</protein>
<evidence type="ECO:0000313" key="1">
    <source>
        <dbReference type="EMBL" id="CAG8630097.1"/>
    </source>
</evidence>
<reference evidence="1" key="1">
    <citation type="submission" date="2021-06" db="EMBL/GenBank/DDBJ databases">
        <authorList>
            <person name="Kallberg Y."/>
            <person name="Tangrot J."/>
            <person name="Rosling A."/>
        </authorList>
    </citation>
    <scope>NUCLEOTIDE SEQUENCE</scope>
    <source>
        <strain evidence="1">MA461A</strain>
    </source>
</reference>
<comment type="caution">
    <text evidence="1">The sequence shown here is derived from an EMBL/GenBank/DDBJ whole genome shotgun (WGS) entry which is preliminary data.</text>
</comment>
<dbReference type="Proteomes" id="UP000789920">
    <property type="component" value="Unassembled WGS sequence"/>
</dbReference>
<name>A0ACA9N3L6_9GLOM</name>
<sequence>MIQNIKDWLFPKEDTEQFTEKEEIGITVIIDNVKASVKLNDQEKLSEIRKILENINTIKMTDDINFTTDGEAIIDTTLEEKYKLEEILIETNKIYLKKEANWRDLENKFKLGYGRNYEEHKDIVADKKAFIIKNCEFNKFPLDNYYYGKKVISSAEDLVRNKGLFLEVQIEIQFAKLGLSVQSEKILQKHSETSTTIRFKNIGKAEISIREQTIEPTEEFKNAVQKAIDSKDPAKINQIIQEFGQFIPTIIRFGGRFYYEDLSRTIENSENDNKAGSANFGIYGQGPDFQYKSGLTSGSKNAMQRQDSFIFGGDKIKMYEGKEEEWISSLQDFGYWEPIEFRKPVSIFELLNKNLKEKLKKIIGKRIIYSNVHDYKYKIKGFRNCVEDLKMPKDIEKIFNSDIEPQVFATILNMDENNDIFNYALYAPRPYCIPKIIINCIQPNCEEQKECHIKIGWIVVGYNPVFNSAFSSFDIRLQSTKKEVSMPSNSCNEKQVFKMSDDNLLIAYGAPVVDDWNPVCEHLVIGHHFSQCKNTKKTFTCLYGYDLHEKKYSTLPNFEFSLLSFIDYPNSQIFYRKKFEKKNIFSIKKTRSKKQVKQEIDDKLPEFISLYADNERECRQCYPGFIVKRFERFILELPKHENTINQEFYNHCFASVFNPEVVESRKIFDIT</sequence>
<gene>
    <name evidence="1" type="ORF">RPERSI_LOCUS7069</name>
</gene>
<dbReference type="EMBL" id="CAJVQC010011691">
    <property type="protein sequence ID" value="CAG8630097.1"/>
    <property type="molecule type" value="Genomic_DNA"/>
</dbReference>